<keyword evidence="9" id="KW-0406">Ion transport</keyword>
<evidence type="ECO:0000256" key="3">
    <source>
        <dbReference type="ARBA" id="ARBA00022448"/>
    </source>
</evidence>
<dbReference type="GO" id="GO:0015344">
    <property type="term" value="F:siderophore uptake transmembrane transporter activity"/>
    <property type="evidence" value="ECO:0007669"/>
    <property type="project" value="TreeGrafter"/>
</dbReference>
<dbReference type="PROSITE" id="PS52016">
    <property type="entry name" value="TONB_DEPENDENT_REC_3"/>
    <property type="match status" value="1"/>
</dbReference>
<proteinExistence type="inferred from homology"/>
<dbReference type="InterPro" id="IPR039426">
    <property type="entry name" value="TonB-dep_rcpt-like"/>
</dbReference>
<evidence type="ECO:0000256" key="2">
    <source>
        <dbReference type="ARBA" id="ARBA00009810"/>
    </source>
</evidence>
<evidence type="ECO:0000256" key="7">
    <source>
        <dbReference type="ARBA" id="ARBA00022729"/>
    </source>
</evidence>
<accession>A0A1G4Y511</accession>
<name>A0A1G4Y511_9ENTR</name>
<feature type="domain" description="TonB-dependent receptor-like beta-barrel" evidence="18">
    <location>
        <begin position="246"/>
        <end position="686"/>
    </location>
</feature>
<comment type="subcellular location">
    <subcellularLocation>
        <location evidence="1 14">Cell outer membrane</location>
        <topology evidence="1 14">Multi-pass membrane protein</topology>
    </subcellularLocation>
</comment>
<dbReference type="InterPro" id="IPR036942">
    <property type="entry name" value="Beta-barrel_TonB_sf"/>
</dbReference>
<evidence type="ECO:0000256" key="6">
    <source>
        <dbReference type="ARBA" id="ARBA00022692"/>
    </source>
</evidence>
<dbReference type="SUPFAM" id="SSF56935">
    <property type="entry name" value="Porins"/>
    <property type="match status" value="1"/>
</dbReference>
<evidence type="ECO:0000256" key="4">
    <source>
        <dbReference type="ARBA" id="ARBA00022452"/>
    </source>
</evidence>
<keyword evidence="8" id="KW-0408">Iron</keyword>
<dbReference type="GO" id="GO:0009279">
    <property type="term" value="C:cell outer membrane"/>
    <property type="evidence" value="ECO:0007669"/>
    <property type="project" value="UniProtKB-SubCell"/>
</dbReference>
<dbReference type="Gene3D" id="2.170.130.10">
    <property type="entry name" value="TonB-dependent receptor, plug domain"/>
    <property type="match status" value="1"/>
</dbReference>
<keyword evidence="11 14" id="KW-0472">Membrane</keyword>
<dbReference type="PANTHER" id="PTHR32552">
    <property type="entry name" value="FERRICHROME IRON RECEPTOR-RELATED"/>
    <property type="match status" value="1"/>
</dbReference>
<feature type="chain" id="PRO_5032852563" evidence="17">
    <location>
        <begin position="33"/>
        <end position="719"/>
    </location>
</feature>
<dbReference type="Proteomes" id="UP000183569">
    <property type="component" value="Unassembled WGS sequence"/>
</dbReference>
<dbReference type="Pfam" id="PF07715">
    <property type="entry name" value="Plug"/>
    <property type="match status" value="1"/>
</dbReference>
<dbReference type="Pfam" id="PF00593">
    <property type="entry name" value="TonB_dep_Rec_b-barrel"/>
    <property type="match status" value="1"/>
</dbReference>
<comment type="similarity">
    <text evidence="2 14 16">Belongs to the TonB-dependent receptor family.</text>
</comment>
<evidence type="ECO:0000256" key="15">
    <source>
        <dbReference type="PROSITE-ProRule" id="PRU10144"/>
    </source>
</evidence>
<dbReference type="EMBL" id="FMUI01000005">
    <property type="protein sequence ID" value="SCX48557.1"/>
    <property type="molecule type" value="Genomic_DNA"/>
</dbReference>
<dbReference type="InterPro" id="IPR037066">
    <property type="entry name" value="Plug_dom_sf"/>
</dbReference>
<gene>
    <name evidence="20" type="ORF">SAMN02927897_01953</name>
</gene>
<evidence type="ECO:0000256" key="14">
    <source>
        <dbReference type="PROSITE-ProRule" id="PRU01360"/>
    </source>
</evidence>
<evidence type="ECO:0000256" key="1">
    <source>
        <dbReference type="ARBA" id="ARBA00004571"/>
    </source>
</evidence>
<dbReference type="GeneID" id="23847416"/>
<evidence type="ECO:0000256" key="9">
    <source>
        <dbReference type="ARBA" id="ARBA00023065"/>
    </source>
</evidence>
<keyword evidence="4 14" id="KW-1134">Transmembrane beta strand</keyword>
<evidence type="ECO:0000256" key="17">
    <source>
        <dbReference type="SAM" id="SignalP"/>
    </source>
</evidence>
<keyword evidence="7 17" id="KW-0732">Signal</keyword>
<evidence type="ECO:0000256" key="16">
    <source>
        <dbReference type="RuleBase" id="RU003357"/>
    </source>
</evidence>
<feature type="signal peptide" evidence="17">
    <location>
        <begin position="1"/>
        <end position="32"/>
    </location>
</feature>
<dbReference type="GO" id="GO:0038023">
    <property type="term" value="F:signaling receptor activity"/>
    <property type="evidence" value="ECO:0007669"/>
    <property type="project" value="InterPro"/>
</dbReference>
<dbReference type="InterPro" id="IPR012910">
    <property type="entry name" value="Plug_dom"/>
</dbReference>
<feature type="domain" description="TonB-dependent receptor plug" evidence="19">
    <location>
        <begin position="77"/>
        <end position="174"/>
    </location>
</feature>
<comment type="caution">
    <text evidence="20">The sequence shown here is derived from an EMBL/GenBank/DDBJ whole genome shotgun (WGS) entry which is preliminary data.</text>
</comment>
<evidence type="ECO:0000256" key="10">
    <source>
        <dbReference type="ARBA" id="ARBA00023077"/>
    </source>
</evidence>
<evidence type="ECO:0000259" key="19">
    <source>
        <dbReference type="Pfam" id="PF07715"/>
    </source>
</evidence>
<sequence>MAELTRCISGLKGHALFSALFLGAAFTPFTHAADKPEQNKDGDTITVLAGASSADKQATSGYQPISSSTATLTSMPLLDIPQVVNTVSDKVLEDQHATSLDEALYNVSNVVQTNTLGGTQDAFVRRGFGANRDGSIMTNGLRTVVPRSFNADVSRVEVLKGPASTLYGILDPGGLINVVTKRPETQFGGSVSATSSSFGGGTGQFDVTGPIEGTRLAYRLIGEYQNEDYWRNFGKEKSTFISPSLTWFGDNATVNVLYSHRDYQTPFDRGTIFDLTTKQAVNVDRKTRFDEPFNITDGESDIAQLNAEYRFNSEWTGKVEYGFSQDKYSDNQSRVMAYDATTGNLTRRVDATQGSTQRMHTTRADLQGNVNIGGFYNEILTGVSYEYYDLLRTDMIRCKNVKDFNIYNPVYGNASKCTSVSASDSDQTIKQESYSAYAQDALYLTDKWIAVAGMRYQYYTQYAGKGRPFNVNTDSSDEKWTPKFGLVYKLTPSVSLFGNVAKAFMPQSSIASYIGDLPPETSTSYEVGAKFDLFDGVTANITAFDIHKRNVLYNEIVGDDTVAKTAGRVRSQGVEMDLAGALTPNMNVIASYSYTAAKVLEDPDYAGKPLPNVPRHTGSLFLTYDIHNVFAGNTLTLGGGGHGVSRRSATNGADYYLPGYVVADAFAAYKMKLQYPVTLQVNLKNIFDKTYYTSSIATNNLGNQIGDPREVQFTVKMDF</sequence>
<dbReference type="GO" id="GO:0015891">
    <property type="term" value="P:siderophore transport"/>
    <property type="evidence" value="ECO:0007669"/>
    <property type="project" value="InterPro"/>
</dbReference>
<keyword evidence="6 14" id="KW-0812">Transmembrane</keyword>
<dbReference type="AlphaFoldDB" id="A0A1G4Y511"/>
<dbReference type="NCBIfam" id="TIGR01783">
    <property type="entry name" value="TonB-siderophor"/>
    <property type="match status" value="1"/>
</dbReference>
<feature type="short sequence motif" description="TonB C-terminal box" evidence="15">
    <location>
        <begin position="702"/>
        <end position="719"/>
    </location>
</feature>
<dbReference type="InterPro" id="IPR000531">
    <property type="entry name" value="Beta-barrel_TonB"/>
</dbReference>
<evidence type="ECO:0000256" key="11">
    <source>
        <dbReference type="ARBA" id="ARBA00023136"/>
    </source>
</evidence>
<keyword evidence="5" id="KW-0410">Iron transport</keyword>
<dbReference type="CDD" id="cd01347">
    <property type="entry name" value="ligand_gated_channel"/>
    <property type="match status" value="1"/>
</dbReference>
<dbReference type="PANTHER" id="PTHR32552:SF85">
    <property type="entry name" value="BLL7968 PROTEIN"/>
    <property type="match status" value="1"/>
</dbReference>
<dbReference type="PROSITE" id="PS01156">
    <property type="entry name" value="TONB_DEPENDENT_REC_2"/>
    <property type="match status" value="1"/>
</dbReference>
<evidence type="ECO:0000256" key="5">
    <source>
        <dbReference type="ARBA" id="ARBA00022496"/>
    </source>
</evidence>
<dbReference type="InterPro" id="IPR010917">
    <property type="entry name" value="TonB_rcpt_CS"/>
</dbReference>
<keyword evidence="3 14" id="KW-0813">Transport</keyword>
<evidence type="ECO:0000256" key="8">
    <source>
        <dbReference type="ARBA" id="ARBA00023004"/>
    </source>
</evidence>
<dbReference type="RefSeq" id="WP_017457765.1">
    <property type="nucleotide sequence ID" value="NZ_FMUI01000005.1"/>
</dbReference>
<reference evidence="20 21" key="1">
    <citation type="submission" date="2016-10" db="EMBL/GenBank/DDBJ databases">
        <authorList>
            <person name="Varghese N."/>
            <person name="Submissions S."/>
        </authorList>
    </citation>
    <scope>NUCLEOTIDE SEQUENCE [LARGE SCALE GENOMIC DNA]</scope>
    <source>
        <strain evidence="20 21">CGMCC 1.12102</strain>
    </source>
</reference>
<dbReference type="InterPro" id="IPR010105">
    <property type="entry name" value="TonB_sidphr_rcpt"/>
</dbReference>
<evidence type="ECO:0000256" key="12">
    <source>
        <dbReference type="ARBA" id="ARBA00023170"/>
    </source>
</evidence>
<keyword evidence="13 14" id="KW-0998">Cell outer membrane</keyword>
<dbReference type="Gene3D" id="2.40.170.20">
    <property type="entry name" value="TonB-dependent receptor, beta-barrel domain"/>
    <property type="match status" value="1"/>
</dbReference>
<evidence type="ECO:0000256" key="13">
    <source>
        <dbReference type="ARBA" id="ARBA00023237"/>
    </source>
</evidence>
<protein>
    <submittedName>
        <fullName evidence="20">Iron complex outermembrane recepter protein</fullName>
    </submittedName>
</protein>
<evidence type="ECO:0000259" key="18">
    <source>
        <dbReference type="Pfam" id="PF00593"/>
    </source>
</evidence>
<organism evidence="20 21">
    <name type="scientific">Kosakonia sacchari</name>
    <dbReference type="NCBI Taxonomy" id="1158459"/>
    <lineage>
        <taxon>Bacteria</taxon>
        <taxon>Pseudomonadati</taxon>
        <taxon>Pseudomonadota</taxon>
        <taxon>Gammaproteobacteria</taxon>
        <taxon>Enterobacterales</taxon>
        <taxon>Enterobacteriaceae</taxon>
        <taxon>Kosakonia</taxon>
    </lineage>
</organism>
<keyword evidence="12" id="KW-0675">Receptor</keyword>
<evidence type="ECO:0000313" key="20">
    <source>
        <dbReference type="EMBL" id="SCX48557.1"/>
    </source>
</evidence>
<keyword evidence="10 16" id="KW-0798">TonB box</keyword>
<evidence type="ECO:0000313" key="21">
    <source>
        <dbReference type="Proteomes" id="UP000183569"/>
    </source>
</evidence>